<evidence type="ECO:0000313" key="1">
    <source>
        <dbReference type="EMBL" id="KAJ7031973.1"/>
    </source>
</evidence>
<comment type="caution">
    <text evidence="1">The sequence shown here is derived from an EMBL/GenBank/DDBJ whole genome shotgun (WGS) entry which is preliminary data.</text>
</comment>
<gene>
    <name evidence="1" type="ORF">C8F04DRAFT_1185426</name>
</gene>
<accession>A0AAD6WYD5</accession>
<organism evidence="1 2">
    <name type="scientific">Mycena alexandri</name>
    <dbReference type="NCBI Taxonomy" id="1745969"/>
    <lineage>
        <taxon>Eukaryota</taxon>
        <taxon>Fungi</taxon>
        <taxon>Dikarya</taxon>
        <taxon>Basidiomycota</taxon>
        <taxon>Agaricomycotina</taxon>
        <taxon>Agaricomycetes</taxon>
        <taxon>Agaricomycetidae</taxon>
        <taxon>Agaricales</taxon>
        <taxon>Marasmiineae</taxon>
        <taxon>Mycenaceae</taxon>
        <taxon>Mycena</taxon>
    </lineage>
</organism>
<evidence type="ECO:0000313" key="2">
    <source>
        <dbReference type="Proteomes" id="UP001218188"/>
    </source>
</evidence>
<dbReference type="EMBL" id="JARJCM010000077">
    <property type="protein sequence ID" value="KAJ7031973.1"/>
    <property type="molecule type" value="Genomic_DNA"/>
</dbReference>
<dbReference type="AlphaFoldDB" id="A0AAD6WYD5"/>
<dbReference type="Proteomes" id="UP001218188">
    <property type="component" value="Unassembled WGS sequence"/>
</dbReference>
<keyword evidence="2" id="KW-1185">Reference proteome</keyword>
<proteinExistence type="predicted"/>
<protein>
    <submittedName>
        <fullName evidence="1">Uncharacterized protein</fullName>
    </submittedName>
</protein>
<name>A0AAD6WYD5_9AGAR</name>
<reference evidence="1" key="1">
    <citation type="submission" date="2023-03" db="EMBL/GenBank/DDBJ databases">
        <title>Massive genome expansion in bonnet fungi (Mycena s.s.) driven by repeated elements and novel gene families across ecological guilds.</title>
        <authorList>
            <consortium name="Lawrence Berkeley National Laboratory"/>
            <person name="Harder C.B."/>
            <person name="Miyauchi S."/>
            <person name="Viragh M."/>
            <person name="Kuo A."/>
            <person name="Thoen E."/>
            <person name="Andreopoulos B."/>
            <person name="Lu D."/>
            <person name="Skrede I."/>
            <person name="Drula E."/>
            <person name="Henrissat B."/>
            <person name="Morin E."/>
            <person name="Kohler A."/>
            <person name="Barry K."/>
            <person name="LaButti K."/>
            <person name="Morin E."/>
            <person name="Salamov A."/>
            <person name="Lipzen A."/>
            <person name="Mereny Z."/>
            <person name="Hegedus B."/>
            <person name="Baldrian P."/>
            <person name="Stursova M."/>
            <person name="Weitz H."/>
            <person name="Taylor A."/>
            <person name="Grigoriev I.V."/>
            <person name="Nagy L.G."/>
            <person name="Martin F."/>
            <person name="Kauserud H."/>
        </authorList>
    </citation>
    <scope>NUCLEOTIDE SEQUENCE</scope>
    <source>
        <strain evidence="1">CBHHK200</strain>
    </source>
</reference>
<sequence length="161" mass="16859">MFNFKTLLFSAAACTPDFGILSDSKAFTLSIEGKTVGYNTTTVATAGFANAPVLAFNNVTWLAAGTGATGNSNPFRLSVPGNESFAITGNLQLQPRANASAQQLFWIECDACDDIAGNGCQITYVGEESTGLCLDLENETAVYKGVLADCAEIGPAKILWA</sequence>